<dbReference type="InterPro" id="IPR036864">
    <property type="entry name" value="Zn2-C6_fun-type_DNA-bd_sf"/>
</dbReference>
<evidence type="ECO:0000256" key="6">
    <source>
        <dbReference type="ARBA" id="ARBA00023242"/>
    </source>
</evidence>
<keyword evidence="5" id="KW-0804">Transcription</keyword>
<dbReference type="InterPro" id="IPR051711">
    <property type="entry name" value="Stress_Response_Reg"/>
</dbReference>
<comment type="caution">
    <text evidence="9">The sequence shown here is derived from an EMBL/GenBank/DDBJ whole genome shotgun (WGS) entry which is preliminary data.</text>
</comment>
<accession>A0AAD9CTX3</accession>
<keyword evidence="10" id="KW-1185">Reference proteome</keyword>
<dbReference type="Gene3D" id="4.10.240.10">
    <property type="entry name" value="Zn(2)-C6 fungal-type DNA-binding domain"/>
    <property type="match status" value="1"/>
</dbReference>
<feature type="domain" description="Zn(2)-C6 fungal-type" evidence="8">
    <location>
        <begin position="109"/>
        <end position="139"/>
    </location>
</feature>
<dbReference type="SMART" id="SM00066">
    <property type="entry name" value="GAL4"/>
    <property type="match status" value="1"/>
</dbReference>
<dbReference type="PROSITE" id="PS00463">
    <property type="entry name" value="ZN2_CY6_FUNGAL_1"/>
    <property type="match status" value="1"/>
</dbReference>
<evidence type="ECO:0000313" key="9">
    <source>
        <dbReference type="EMBL" id="KAK1922067.1"/>
    </source>
</evidence>
<dbReference type="InterPro" id="IPR001138">
    <property type="entry name" value="Zn2Cys6_DnaBD"/>
</dbReference>
<keyword evidence="2" id="KW-0862">Zinc</keyword>
<evidence type="ECO:0000313" key="10">
    <source>
        <dbReference type="Proteomes" id="UP001182556"/>
    </source>
</evidence>
<dbReference type="CDD" id="cd00067">
    <property type="entry name" value="GAL4"/>
    <property type="match status" value="1"/>
</dbReference>
<comment type="subcellular location">
    <subcellularLocation>
        <location evidence="1">Nucleus</location>
    </subcellularLocation>
</comment>
<feature type="compositionally biased region" description="Gly residues" evidence="7">
    <location>
        <begin position="522"/>
        <end position="541"/>
    </location>
</feature>
<evidence type="ECO:0000256" key="4">
    <source>
        <dbReference type="ARBA" id="ARBA00023125"/>
    </source>
</evidence>
<keyword evidence="3" id="KW-0805">Transcription regulation</keyword>
<protein>
    <recommendedName>
        <fullName evidence="8">Zn(2)-C6 fungal-type domain-containing protein</fullName>
    </recommendedName>
</protein>
<organism evidence="9 10">
    <name type="scientific">Papiliotrema laurentii</name>
    <name type="common">Cryptococcus laurentii</name>
    <dbReference type="NCBI Taxonomy" id="5418"/>
    <lineage>
        <taxon>Eukaryota</taxon>
        <taxon>Fungi</taxon>
        <taxon>Dikarya</taxon>
        <taxon>Basidiomycota</taxon>
        <taxon>Agaricomycotina</taxon>
        <taxon>Tremellomycetes</taxon>
        <taxon>Tremellales</taxon>
        <taxon>Rhynchogastremaceae</taxon>
        <taxon>Papiliotrema</taxon>
    </lineage>
</organism>
<dbReference type="EMBL" id="JAODAN010000009">
    <property type="protein sequence ID" value="KAK1922067.1"/>
    <property type="molecule type" value="Genomic_DNA"/>
</dbReference>
<dbReference type="PANTHER" id="PTHR47540:SF1">
    <property type="entry name" value="ACTIVATOR OF STRESS GENES 1-RELATED"/>
    <property type="match status" value="1"/>
</dbReference>
<dbReference type="Pfam" id="PF00172">
    <property type="entry name" value="Zn_clus"/>
    <property type="match status" value="1"/>
</dbReference>
<reference evidence="9" key="1">
    <citation type="submission" date="2023-02" db="EMBL/GenBank/DDBJ databases">
        <title>Identification and recombinant expression of a fungal hydrolase from Papiliotrema laurentii that hydrolyzes apple cutin and clears colloidal polyester polyurethane.</title>
        <authorList>
            <consortium name="DOE Joint Genome Institute"/>
            <person name="Roman V.A."/>
            <person name="Bojanowski C."/>
            <person name="Crable B.R."/>
            <person name="Wagner D.N."/>
            <person name="Hung C.S."/>
            <person name="Nadeau L.J."/>
            <person name="Schratz L."/>
            <person name="Haridas S."/>
            <person name="Pangilinan J."/>
            <person name="Lipzen A."/>
            <person name="Na H."/>
            <person name="Yan M."/>
            <person name="Ng V."/>
            <person name="Grigoriev I.V."/>
            <person name="Spatafora J.W."/>
            <person name="Barlow D."/>
            <person name="Biffinger J."/>
            <person name="Kelley-Loughnane N."/>
            <person name="Varaljay V.A."/>
            <person name="Crookes-Goodson W.J."/>
        </authorList>
    </citation>
    <scope>NUCLEOTIDE SEQUENCE</scope>
    <source>
        <strain evidence="9">5307AH</strain>
    </source>
</reference>
<dbReference type="GO" id="GO:0008270">
    <property type="term" value="F:zinc ion binding"/>
    <property type="evidence" value="ECO:0007669"/>
    <property type="project" value="InterPro"/>
</dbReference>
<evidence type="ECO:0000256" key="1">
    <source>
        <dbReference type="ARBA" id="ARBA00004123"/>
    </source>
</evidence>
<dbReference type="Proteomes" id="UP001182556">
    <property type="component" value="Unassembled WGS sequence"/>
</dbReference>
<dbReference type="GO" id="GO:0000981">
    <property type="term" value="F:DNA-binding transcription factor activity, RNA polymerase II-specific"/>
    <property type="evidence" value="ECO:0007669"/>
    <property type="project" value="InterPro"/>
</dbReference>
<keyword evidence="6" id="KW-0539">Nucleus</keyword>
<sequence>MDDSHHQSDSDALASALGAIGATNDEPTHHFHHQLQQPDFSVSHKSSLDGHHDDNVVDVHALDIPVQGDDDLHTAEDLDLGLTNIEGTDLDDGPQRTNSYGRPPSIRKACDLCHAAKQKCSGDRPSCTRCSAGGWACVYAPRQRRRTVPKEQKLAMSQDQNRSPNHPHLSAPPPPLHHQLKKRKLASRDSLGGFGSGEMDMKLAMGMAVDLGLTGEDEGDELMTMTDDQMLESIAIDGYLADLPLATFVHNLPYNAPPNPADNSVGYSADDYTHGGDKNFLSAAEIDQHTTSALREAIFSLNESTRANAGQDGTGDDGQGGDGQGEGAEAMDPHLALLDLSHAMPVEGEGDGTDNNEHLHLFHSSGCSHTSLVPHILHLLTQHPLEPKPGSNTPLTLGVFSPLARSLRLFHALVTCPVCSSSPQQTLPQLALLSRTTTILTFPYPSIESSSVGSNAQITVHGARLTGTGLSEAIEQHIVGVVWDSWRAAIREIFANFERGAQEVITQSALSLAANGENKGQGQNGQGQGGQGGQGGSGGPAVSGPETQRAGLMFQAMSRLVTAMDEVEES</sequence>
<dbReference type="PANTHER" id="PTHR47540">
    <property type="entry name" value="THIAMINE REPRESSIBLE GENES REGULATORY PROTEIN THI5"/>
    <property type="match status" value="1"/>
</dbReference>
<evidence type="ECO:0000256" key="5">
    <source>
        <dbReference type="ARBA" id="ARBA00023163"/>
    </source>
</evidence>
<evidence type="ECO:0000256" key="3">
    <source>
        <dbReference type="ARBA" id="ARBA00023015"/>
    </source>
</evidence>
<proteinExistence type="predicted"/>
<evidence type="ECO:0000259" key="8">
    <source>
        <dbReference type="PROSITE" id="PS50048"/>
    </source>
</evidence>
<keyword evidence="4" id="KW-0238">DNA-binding</keyword>
<dbReference type="GO" id="GO:0045944">
    <property type="term" value="P:positive regulation of transcription by RNA polymerase II"/>
    <property type="evidence" value="ECO:0007669"/>
    <property type="project" value="TreeGrafter"/>
</dbReference>
<evidence type="ECO:0000256" key="7">
    <source>
        <dbReference type="SAM" id="MobiDB-lite"/>
    </source>
</evidence>
<feature type="region of interest" description="Disordered" evidence="7">
    <location>
        <begin position="146"/>
        <end position="192"/>
    </location>
</feature>
<dbReference type="GO" id="GO:0005634">
    <property type="term" value="C:nucleus"/>
    <property type="evidence" value="ECO:0007669"/>
    <property type="project" value="UniProtKB-SubCell"/>
</dbReference>
<dbReference type="PROSITE" id="PS50048">
    <property type="entry name" value="ZN2_CY6_FUNGAL_2"/>
    <property type="match status" value="1"/>
</dbReference>
<feature type="region of interest" description="Disordered" evidence="7">
    <location>
        <begin position="306"/>
        <end position="329"/>
    </location>
</feature>
<name>A0AAD9CTX3_PAPLA</name>
<feature type="region of interest" description="Disordered" evidence="7">
    <location>
        <begin position="515"/>
        <end position="549"/>
    </location>
</feature>
<dbReference type="GO" id="GO:0043565">
    <property type="term" value="F:sequence-specific DNA binding"/>
    <property type="evidence" value="ECO:0007669"/>
    <property type="project" value="TreeGrafter"/>
</dbReference>
<feature type="compositionally biased region" description="Gly residues" evidence="7">
    <location>
        <begin position="312"/>
        <end position="326"/>
    </location>
</feature>
<dbReference type="AlphaFoldDB" id="A0AAD9CTX3"/>
<gene>
    <name evidence="9" type="ORF">DB88DRAFT_442147</name>
</gene>
<dbReference type="SUPFAM" id="SSF57701">
    <property type="entry name" value="Zn2/Cys6 DNA-binding domain"/>
    <property type="match status" value="1"/>
</dbReference>
<evidence type="ECO:0000256" key="2">
    <source>
        <dbReference type="ARBA" id="ARBA00022833"/>
    </source>
</evidence>